<dbReference type="OrthoDB" id="2270193at2759"/>
<dbReference type="SMART" id="SM00466">
    <property type="entry name" value="SRA"/>
    <property type="match status" value="1"/>
</dbReference>
<dbReference type="PANTHER" id="PTHR14140:SF27">
    <property type="entry name" value="OS04G0289800 PROTEIN"/>
    <property type="match status" value="1"/>
</dbReference>
<dbReference type="InterPro" id="IPR015947">
    <property type="entry name" value="PUA-like_sf"/>
</dbReference>
<evidence type="ECO:0000256" key="3">
    <source>
        <dbReference type="SAM" id="MobiDB-lite"/>
    </source>
</evidence>
<dbReference type="InterPro" id="IPR003105">
    <property type="entry name" value="SRA_YDG"/>
</dbReference>
<feature type="region of interest" description="Disordered" evidence="3">
    <location>
        <begin position="280"/>
        <end position="299"/>
    </location>
</feature>
<name>W9C0K9_SCLBF</name>
<feature type="compositionally biased region" description="Polar residues" evidence="3">
    <location>
        <begin position="154"/>
        <end position="176"/>
    </location>
</feature>
<dbReference type="EMBL" id="AYSA01001135">
    <property type="protein sequence ID" value="ESZ89451.1"/>
    <property type="molecule type" value="Genomic_DNA"/>
</dbReference>
<dbReference type="Gene3D" id="2.30.280.10">
    <property type="entry name" value="SRA-YDG"/>
    <property type="match status" value="1"/>
</dbReference>
<evidence type="ECO:0000313" key="6">
    <source>
        <dbReference type="Proteomes" id="UP000019487"/>
    </source>
</evidence>
<comment type="caution">
    <text evidence="5">The sequence shown here is derived from an EMBL/GenBank/DDBJ whole genome shotgun (WGS) entry which is preliminary data.</text>
</comment>
<dbReference type="GO" id="GO:0005634">
    <property type="term" value="C:nucleus"/>
    <property type="evidence" value="ECO:0007669"/>
    <property type="project" value="UniProtKB-SubCell"/>
</dbReference>
<dbReference type="Pfam" id="PF02182">
    <property type="entry name" value="SAD_SRA"/>
    <property type="match status" value="1"/>
</dbReference>
<dbReference type="STRING" id="1432307.W9C0K9"/>
<feature type="region of interest" description="Disordered" evidence="3">
    <location>
        <begin position="131"/>
        <end position="186"/>
    </location>
</feature>
<evidence type="ECO:0000256" key="1">
    <source>
        <dbReference type="ARBA" id="ARBA00023242"/>
    </source>
</evidence>
<dbReference type="GO" id="GO:0016567">
    <property type="term" value="P:protein ubiquitination"/>
    <property type="evidence" value="ECO:0007669"/>
    <property type="project" value="TreeGrafter"/>
</dbReference>
<reference evidence="5 6" key="1">
    <citation type="journal article" date="2014" name="Genome Announc.">
        <title>Draft genome sequence of Sclerotinia borealis, a psychrophilic plant pathogenic fungus.</title>
        <authorList>
            <person name="Mardanov A.V."/>
            <person name="Beletsky A.V."/>
            <person name="Kadnikov V.V."/>
            <person name="Ignatov A.N."/>
            <person name="Ravin N.V."/>
        </authorList>
    </citation>
    <scope>NUCLEOTIDE SEQUENCE [LARGE SCALE GENOMIC DNA]</scope>
    <source>
        <strain evidence="6">F-4157</strain>
    </source>
</reference>
<organism evidence="5 6">
    <name type="scientific">Sclerotinia borealis (strain F-4128)</name>
    <dbReference type="NCBI Taxonomy" id="1432307"/>
    <lineage>
        <taxon>Eukaryota</taxon>
        <taxon>Fungi</taxon>
        <taxon>Dikarya</taxon>
        <taxon>Ascomycota</taxon>
        <taxon>Pezizomycotina</taxon>
        <taxon>Leotiomycetes</taxon>
        <taxon>Helotiales</taxon>
        <taxon>Sclerotiniaceae</taxon>
        <taxon>Sclerotinia</taxon>
    </lineage>
</organism>
<evidence type="ECO:0000256" key="2">
    <source>
        <dbReference type="PROSITE-ProRule" id="PRU00358"/>
    </source>
</evidence>
<dbReference type="Proteomes" id="UP000019487">
    <property type="component" value="Unassembled WGS sequence"/>
</dbReference>
<comment type="subcellular location">
    <subcellularLocation>
        <location evidence="2">Nucleus</location>
    </subcellularLocation>
</comment>
<proteinExistence type="predicted"/>
<dbReference type="PANTHER" id="PTHR14140">
    <property type="entry name" value="E3 UBIQUITIN-PROTEIN LIGASE UHRF-RELATED"/>
    <property type="match status" value="1"/>
</dbReference>
<dbReference type="InterPro" id="IPR045134">
    <property type="entry name" value="UHRF1/2-like"/>
</dbReference>
<dbReference type="GO" id="GO:0061630">
    <property type="term" value="F:ubiquitin protein ligase activity"/>
    <property type="evidence" value="ECO:0007669"/>
    <property type="project" value="TreeGrafter"/>
</dbReference>
<evidence type="ECO:0000259" key="4">
    <source>
        <dbReference type="PROSITE" id="PS51015"/>
    </source>
</evidence>
<feature type="domain" description="YDG" evidence="4">
    <location>
        <begin position="219"/>
        <end position="359"/>
    </location>
</feature>
<gene>
    <name evidence="5" type="ORF">SBOR_10165</name>
</gene>
<accession>W9C0K9</accession>
<evidence type="ECO:0000313" key="5">
    <source>
        <dbReference type="EMBL" id="ESZ89451.1"/>
    </source>
</evidence>
<dbReference type="InterPro" id="IPR036987">
    <property type="entry name" value="SRA-YDG_sf"/>
</dbReference>
<dbReference type="SUPFAM" id="SSF88697">
    <property type="entry name" value="PUA domain-like"/>
    <property type="match status" value="1"/>
</dbReference>
<sequence>MDSLGKEGGGFNLQEAVTKLIDSKYTPSDINTDLKSALQTLLGLKRAVTETAVQLKGGRKTDPEKWEKVKLFLYTLSFLTKVTPEFSKDLTLKSLLELFTNPEFKFPREYSNISQALINKIDAENGFNILPPSPTLTSNTESADKNGGKRKSITNETLISAKNSRENSISGSSNPPAQAPPNHPIYGENGIMRGLLWDGTNAKLNPETREIHKKDFHDFGHNNLKVGDCWPLQLAALRDGGHGCSQGGISGDKERGAYSVLISKDYDGYDSDQGDTVLYSAPGAKDSTTEEPDSSNPRIQSMRQSIVTGKPVRVFRNASCTWKDRPAMGIRYDGIYTVIENNVQTNGKGGKFWRFKLERLPDQVPIRTDKPTRQEMAEFEKVKDGY</sequence>
<dbReference type="AlphaFoldDB" id="W9C0K9"/>
<keyword evidence="6" id="KW-1185">Reference proteome</keyword>
<dbReference type="HOGENOM" id="CLU_033920_0_0_1"/>
<dbReference type="GO" id="GO:0044027">
    <property type="term" value="P:negative regulation of gene expression via chromosomal CpG island methylation"/>
    <property type="evidence" value="ECO:0007669"/>
    <property type="project" value="TreeGrafter"/>
</dbReference>
<dbReference type="PROSITE" id="PS51015">
    <property type="entry name" value="YDG"/>
    <property type="match status" value="1"/>
</dbReference>
<keyword evidence="1 2" id="KW-0539">Nucleus</keyword>
<protein>
    <recommendedName>
        <fullName evidence="4">YDG domain-containing protein</fullName>
    </recommendedName>
</protein>